<reference evidence="3 4" key="1">
    <citation type="submission" date="2024-01" db="EMBL/GenBank/DDBJ databases">
        <title>A draft genome for a cacao thread blight-causing isolate of Paramarasmius palmivorus.</title>
        <authorList>
            <person name="Baruah I.K."/>
            <person name="Bukari Y."/>
            <person name="Amoako-Attah I."/>
            <person name="Meinhardt L.W."/>
            <person name="Bailey B.A."/>
            <person name="Cohen S.P."/>
        </authorList>
    </citation>
    <scope>NUCLEOTIDE SEQUENCE [LARGE SCALE GENOMIC DNA]</scope>
    <source>
        <strain evidence="3 4">GH-12</strain>
    </source>
</reference>
<evidence type="ECO:0000256" key="1">
    <source>
        <dbReference type="SAM" id="MobiDB-lite"/>
    </source>
</evidence>
<organism evidence="3 4">
    <name type="scientific">Paramarasmius palmivorus</name>
    <dbReference type="NCBI Taxonomy" id="297713"/>
    <lineage>
        <taxon>Eukaryota</taxon>
        <taxon>Fungi</taxon>
        <taxon>Dikarya</taxon>
        <taxon>Basidiomycota</taxon>
        <taxon>Agaricomycotina</taxon>
        <taxon>Agaricomycetes</taxon>
        <taxon>Agaricomycetidae</taxon>
        <taxon>Agaricales</taxon>
        <taxon>Marasmiineae</taxon>
        <taxon>Marasmiaceae</taxon>
        <taxon>Paramarasmius</taxon>
    </lineage>
</organism>
<dbReference type="Gene3D" id="2.60.120.340">
    <property type="entry name" value="Nucleoplasmin core domain"/>
    <property type="match status" value="1"/>
</dbReference>
<protein>
    <recommendedName>
        <fullName evidence="2">Nucleoplasmin-like domain-containing protein</fullName>
    </recommendedName>
</protein>
<name>A0AAW0BI04_9AGAR</name>
<sequence>MLWSTNVAPGNGVKVVTEHRLRLSNAAIATVADPFQQTQLTLFESGKPEHKVVLCTLGMVGMSSHSMEIVLDKNVEYTLRAEGANTISVIGWYNGTTALVCWKTWWLTGYNITEGARAEPGPGPVPGTGNGPNYNNTGSNGPSGGGNGGTGRTGGAGGKPGGTPFTFRAPRPGTNTLPGHGEPTTPGGRQGETTRRRQGDYSGAHPEGGQAGEDRKKKRRAREREPEQDDENEEEPKPKRRRGYKGSDDDEAGPSGL</sequence>
<evidence type="ECO:0000259" key="2">
    <source>
        <dbReference type="Pfam" id="PF17800"/>
    </source>
</evidence>
<keyword evidence="4" id="KW-1185">Reference proteome</keyword>
<evidence type="ECO:0000313" key="4">
    <source>
        <dbReference type="Proteomes" id="UP001383192"/>
    </source>
</evidence>
<dbReference type="AlphaFoldDB" id="A0AAW0BI04"/>
<dbReference type="Pfam" id="PF17800">
    <property type="entry name" value="NPL"/>
    <property type="match status" value="1"/>
</dbReference>
<dbReference type="InterPro" id="IPR041232">
    <property type="entry name" value="NPL"/>
</dbReference>
<feature type="compositionally biased region" description="Acidic residues" evidence="1">
    <location>
        <begin position="248"/>
        <end position="257"/>
    </location>
</feature>
<dbReference type="EMBL" id="JAYKXP010000113">
    <property type="protein sequence ID" value="KAK7025497.1"/>
    <property type="molecule type" value="Genomic_DNA"/>
</dbReference>
<evidence type="ECO:0000313" key="3">
    <source>
        <dbReference type="EMBL" id="KAK7025497.1"/>
    </source>
</evidence>
<feature type="compositionally biased region" description="Low complexity" evidence="1">
    <location>
        <begin position="131"/>
        <end position="140"/>
    </location>
</feature>
<comment type="caution">
    <text evidence="3">The sequence shown here is derived from an EMBL/GenBank/DDBJ whole genome shotgun (WGS) entry which is preliminary data.</text>
</comment>
<dbReference type="Proteomes" id="UP001383192">
    <property type="component" value="Unassembled WGS sequence"/>
</dbReference>
<feature type="domain" description="Nucleoplasmin-like" evidence="2">
    <location>
        <begin position="2"/>
        <end position="93"/>
    </location>
</feature>
<proteinExistence type="predicted"/>
<feature type="region of interest" description="Disordered" evidence="1">
    <location>
        <begin position="117"/>
        <end position="257"/>
    </location>
</feature>
<gene>
    <name evidence="3" type="ORF">VNI00_015931</name>
</gene>
<feature type="compositionally biased region" description="Gly residues" evidence="1">
    <location>
        <begin position="141"/>
        <end position="161"/>
    </location>
</feature>
<accession>A0AAW0BI04</accession>